<dbReference type="Pfam" id="PF14541">
    <property type="entry name" value="TAXi_C"/>
    <property type="match status" value="1"/>
</dbReference>
<dbReference type="PROSITE" id="PS51767">
    <property type="entry name" value="PEPTIDASE_A1"/>
    <property type="match status" value="1"/>
</dbReference>
<evidence type="ECO:0000313" key="3">
    <source>
        <dbReference type="Proteomes" id="UP000026962"/>
    </source>
</evidence>
<proteinExistence type="predicted"/>
<dbReference type="InterPro" id="IPR033121">
    <property type="entry name" value="PEPTIDASE_A1"/>
</dbReference>
<name>A0A0E0JLR1_ORYPU</name>
<dbReference type="EnsemblPlants" id="OPUNC01G24530.1">
    <property type="protein sequence ID" value="OPUNC01G24530.1"/>
    <property type="gene ID" value="OPUNC01G24530"/>
</dbReference>
<reference evidence="2" key="1">
    <citation type="submission" date="2015-04" db="UniProtKB">
        <authorList>
            <consortium name="EnsemblPlants"/>
        </authorList>
    </citation>
    <scope>IDENTIFICATION</scope>
</reference>
<dbReference type="SUPFAM" id="SSF50630">
    <property type="entry name" value="Acid proteases"/>
    <property type="match status" value="1"/>
</dbReference>
<evidence type="ECO:0000313" key="2">
    <source>
        <dbReference type="EnsemblPlants" id="OPUNC01G24530.1"/>
    </source>
</evidence>
<dbReference type="HOGENOM" id="CLU_1858498_0_0_1"/>
<dbReference type="AlphaFoldDB" id="A0A0E0JLR1"/>
<dbReference type="InterPro" id="IPR021109">
    <property type="entry name" value="Peptidase_aspartic_dom_sf"/>
</dbReference>
<accession>A0A0E0JLR1</accession>
<reference evidence="2" key="2">
    <citation type="submission" date="2018-05" db="EMBL/GenBank/DDBJ databases">
        <title>OpunRS2 (Oryza punctata Reference Sequence Version 2).</title>
        <authorList>
            <person name="Zhang J."/>
            <person name="Kudrna D."/>
            <person name="Lee S."/>
            <person name="Talag J."/>
            <person name="Welchert J."/>
            <person name="Wing R.A."/>
        </authorList>
    </citation>
    <scope>NUCLEOTIDE SEQUENCE [LARGE SCALE GENOMIC DNA]</scope>
</reference>
<feature type="domain" description="Peptidase A1" evidence="1">
    <location>
        <begin position="1"/>
        <end position="132"/>
    </location>
</feature>
<dbReference type="Proteomes" id="UP000026962">
    <property type="component" value="Chromosome 1"/>
</dbReference>
<dbReference type="Gramene" id="OPUNC01G24530.1">
    <property type="protein sequence ID" value="OPUNC01G24530.1"/>
    <property type="gene ID" value="OPUNC01G24530"/>
</dbReference>
<organism evidence="2">
    <name type="scientific">Oryza punctata</name>
    <name type="common">Red rice</name>
    <dbReference type="NCBI Taxonomy" id="4537"/>
    <lineage>
        <taxon>Eukaryota</taxon>
        <taxon>Viridiplantae</taxon>
        <taxon>Streptophyta</taxon>
        <taxon>Embryophyta</taxon>
        <taxon>Tracheophyta</taxon>
        <taxon>Spermatophyta</taxon>
        <taxon>Magnoliopsida</taxon>
        <taxon>Liliopsida</taxon>
        <taxon>Poales</taxon>
        <taxon>Poaceae</taxon>
        <taxon>BOP clade</taxon>
        <taxon>Oryzoideae</taxon>
        <taxon>Oryzeae</taxon>
        <taxon>Oryzinae</taxon>
        <taxon>Oryza</taxon>
    </lineage>
</organism>
<evidence type="ECO:0000259" key="1">
    <source>
        <dbReference type="PROSITE" id="PS51767"/>
    </source>
</evidence>
<protein>
    <recommendedName>
        <fullName evidence="1">Peptidase A1 domain-containing protein</fullName>
    </recommendedName>
</protein>
<sequence length="138" mass="15486">MTPSTCWMPFEKCSYNQTYEDGSTCAGCLQQRRHWVGHGREPGDEVLLRHAGTAYTVLPHHLFARLSDAVEERIEGGATIILSEEDLYIEVPEKVYCLAFKGNNSGDVIIGSKFLMSLQIVVDLQNSTMGFRDRRGCL</sequence>
<dbReference type="InterPro" id="IPR032799">
    <property type="entry name" value="TAXi_C"/>
</dbReference>
<dbReference type="Gene3D" id="2.40.70.10">
    <property type="entry name" value="Acid Proteases"/>
    <property type="match status" value="1"/>
</dbReference>
<keyword evidence="3" id="KW-1185">Reference proteome</keyword>